<evidence type="ECO:0000256" key="3">
    <source>
        <dbReference type="HAMAP-Rule" id="MF_00376"/>
    </source>
</evidence>
<evidence type="ECO:0000313" key="6">
    <source>
        <dbReference type="Proteomes" id="UP000006247"/>
    </source>
</evidence>
<keyword evidence="3 5" id="KW-0808">Transferase</keyword>
<name>C0E6M3_9CORY</name>
<dbReference type="GO" id="GO:0005737">
    <property type="term" value="C:cytoplasm"/>
    <property type="evidence" value="ECO:0007669"/>
    <property type="project" value="UniProtKB-SubCell"/>
</dbReference>
<dbReference type="GO" id="GO:0015937">
    <property type="term" value="P:coenzyme A biosynthetic process"/>
    <property type="evidence" value="ECO:0007669"/>
    <property type="project" value="UniProtKB-UniRule"/>
</dbReference>
<evidence type="ECO:0000313" key="5">
    <source>
        <dbReference type="EMBL" id="EEG25733.1"/>
    </source>
</evidence>
<comment type="pathway">
    <text evidence="3">Cofactor biosynthesis; coenzyme A biosynthesis; CoA from (R)-pantothenate: step 5/5.</text>
</comment>
<dbReference type="PANTHER" id="PTHR10695:SF46">
    <property type="entry name" value="BIFUNCTIONAL COENZYME A SYNTHASE-RELATED"/>
    <property type="match status" value="1"/>
</dbReference>
<dbReference type="HOGENOM" id="CLU_057180_0_0_11"/>
<comment type="catalytic activity">
    <reaction evidence="3">
        <text>3'-dephospho-CoA + ATP = ADP + CoA + H(+)</text>
        <dbReference type="Rhea" id="RHEA:18245"/>
        <dbReference type="ChEBI" id="CHEBI:15378"/>
        <dbReference type="ChEBI" id="CHEBI:30616"/>
        <dbReference type="ChEBI" id="CHEBI:57287"/>
        <dbReference type="ChEBI" id="CHEBI:57328"/>
        <dbReference type="ChEBI" id="CHEBI:456216"/>
        <dbReference type="EC" id="2.7.1.24"/>
    </reaction>
</comment>
<dbReference type="AlphaFoldDB" id="C0E6M3"/>
<dbReference type="NCBIfam" id="NF002879">
    <property type="entry name" value="PRK03333.1"/>
    <property type="match status" value="1"/>
</dbReference>
<dbReference type="InterPro" id="IPR001977">
    <property type="entry name" value="Depp_CoAkinase"/>
</dbReference>
<keyword evidence="3" id="KW-0173">Coenzyme A biosynthesis</keyword>
<dbReference type="RefSeq" id="WP_005522961.1">
    <property type="nucleotide sequence ID" value="NZ_EQ973332.1"/>
</dbReference>
<dbReference type="GeneID" id="84574817"/>
<dbReference type="PANTHER" id="PTHR10695">
    <property type="entry name" value="DEPHOSPHO-COA KINASE-RELATED"/>
    <property type="match status" value="1"/>
</dbReference>
<accession>C0E6M3</accession>
<comment type="similarity">
    <text evidence="3">Belongs to the CoaE family.</text>
</comment>
<dbReference type="GO" id="GO:0004140">
    <property type="term" value="F:dephospho-CoA kinase activity"/>
    <property type="evidence" value="ECO:0007669"/>
    <property type="project" value="UniProtKB-UniRule"/>
</dbReference>
<dbReference type="PROSITE" id="PS51219">
    <property type="entry name" value="DPCK"/>
    <property type="match status" value="1"/>
</dbReference>
<keyword evidence="3 5" id="KW-0418">Kinase</keyword>
<keyword evidence="2 3" id="KW-0067">ATP-binding</keyword>
<dbReference type="Gene3D" id="3.40.50.300">
    <property type="entry name" value="P-loop containing nucleotide triphosphate hydrolases"/>
    <property type="match status" value="1"/>
</dbReference>
<keyword evidence="3" id="KW-0963">Cytoplasm</keyword>
<evidence type="ECO:0000256" key="2">
    <source>
        <dbReference type="ARBA" id="ARBA00022840"/>
    </source>
</evidence>
<dbReference type="Pfam" id="PF01121">
    <property type="entry name" value="CoaE"/>
    <property type="match status" value="1"/>
</dbReference>
<gene>
    <name evidence="3 5" type="primary">coaE</name>
    <name evidence="5" type="ORF">CORMATOL_02658</name>
</gene>
<keyword evidence="1 3" id="KW-0547">Nucleotide-binding</keyword>
<dbReference type="CDD" id="cd02022">
    <property type="entry name" value="DPCK"/>
    <property type="match status" value="1"/>
</dbReference>
<organism evidence="5 6">
    <name type="scientific">Corynebacterium matruchotii ATCC 33806</name>
    <dbReference type="NCBI Taxonomy" id="566549"/>
    <lineage>
        <taxon>Bacteria</taxon>
        <taxon>Bacillati</taxon>
        <taxon>Actinomycetota</taxon>
        <taxon>Actinomycetes</taxon>
        <taxon>Mycobacteriales</taxon>
        <taxon>Corynebacteriaceae</taxon>
        <taxon>Corynebacterium</taxon>
    </lineage>
</organism>
<dbReference type="EC" id="2.7.1.24" evidence="3 4"/>
<dbReference type="GO" id="GO:0005524">
    <property type="term" value="F:ATP binding"/>
    <property type="evidence" value="ECO:0007669"/>
    <property type="project" value="UniProtKB-UniRule"/>
</dbReference>
<dbReference type="UniPathway" id="UPA00241">
    <property type="reaction ID" value="UER00356"/>
</dbReference>
<comment type="function">
    <text evidence="3">Catalyzes the phosphorylation of the 3'-hydroxyl group of dephosphocoenzyme A to form coenzyme A.</text>
</comment>
<sequence>MKKIGLTGGIGSGKSTVARMLSDHNIPIIDADRIARSIVEPGTPALAELVDAFGSDILHPDGSLRRAELARRAFATPEATSLLNTITHPRIQAETSRQFAQAEAAGQPRVVYDMPLLIDNGLHTGMDLVIVVHADEDIRIRRLMRHRGLDEADIRRRIASQIDEATRLRAADIILDNNGTEAHLRNQVAKLIGKI</sequence>
<evidence type="ECO:0000256" key="1">
    <source>
        <dbReference type="ARBA" id="ARBA00022741"/>
    </source>
</evidence>
<dbReference type="SUPFAM" id="SSF52540">
    <property type="entry name" value="P-loop containing nucleoside triphosphate hydrolases"/>
    <property type="match status" value="1"/>
</dbReference>
<dbReference type="Proteomes" id="UP000006247">
    <property type="component" value="Unassembled WGS sequence"/>
</dbReference>
<feature type="binding site" evidence="3">
    <location>
        <begin position="11"/>
        <end position="16"/>
    </location>
    <ligand>
        <name>ATP</name>
        <dbReference type="ChEBI" id="CHEBI:30616"/>
    </ligand>
</feature>
<protein>
    <recommendedName>
        <fullName evidence="3 4">Dephospho-CoA kinase</fullName>
        <ecNumber evidence="3 4">2.7.1.24</ecNumber>
    </recommendedName>
    <alternativeName>
        <fullName evidence="3">Dephosphocoenzyme A kinase</fullName>
    </alternativeName>
</protein>
<reference evidence="5 6" key="1">
    <citation type="submission" date="2009-01" db="EMBL/GenBank/DDBJ databases">
        <authorList>
            <person name="Fulton L."/>
            <person name="Clifton S."/>
            <person name="Chinwalla A.T."/>
            <person name="Mitreva M."/>
            <person name="Sodergren E."/>
            <person name="Weinstock G."/>
            <person name="Clifton S."/>
            <person name="Dooling D.J."/>
            <person name="Fulton B."/>
            <person name="Minx P."/>
            <person name="Pepin K.H."/>
            <person name="Johnson M."/>
            <person name="Bhonagiri V."/>
            <person name="Nash W.E."/>
            <person name="Mardis E.R."/>
            <person name="Wilson R.K."/>
        </authorList>
    </citation>
    <scope>NUCLEOTIDE SEQUENCE [LARGE SCALE GENOMIC DNA]</scope>
    <source>
        <strain evidence="5 6">ATCC 33806</strain>
    </source>
</reference>
<proteinExistence type="inferred from homology"/>
<evidence type="ECO:0000256" key="4">
    <source>
        <dbReference type="NCBIfam" id="TIGR00152"/>
    </source>
</evidence>
<dbReference type="HAMAP" id="MF_00376">
    <property type="entry name" value="Dephospho_CoA_kinase"/>
    <property type="match status" value="1"/>
</dbReference>
<comment type="caution">
    <text evidence="5">The sequence shown here is derived from an EMBL/GenBank/DDBJ whole genome shotgun (WGS) entry which is preliminary data.</text>
</comment>
<dbReference type="EMBL" id="ACEB01000046">
    <property type="protein sequence ID" value="EEG25733.1"/>
    <property type="molecule type" value="Genomic_DNA"/>
</dbReference>
<dbReference type="InterPro" id="IPR027417">
    <property type="entry name" value="P-loop_NTPase"/>
</dbReference>
<comment type="subcellular location">
    <subcellularLocation>
        <location evidence="3">Cytoplasm</location>
    </subcellularLocation>
</comment>
<dbReference type="NCBIfam" id="TIGR00152">
    <property type="entry name" value="dephospho-CoA kinase"/>
    <property type="match status" value="1"/>
</dbReference>